<dbReference type="NCBIfam" id="NF011396">
    <property type="entry name" value="PRK14821.1"/>
    <property type="match status" value="1"/>
</dbReference>
<dbReference type="GO" id="GO:0000166">
    <property type="term" value="F:nucleotide binding"/>
    <property type="evidence" value="ECO:0007669"/>
    <property type="project" value="UniProtKB-KW"/>
</dbReference>
<reference evidence="12 13" key="1">
    <citation type="journal article" date="1999" name="Proc. Jpn. Acad.">
        <title>Determination of the complete genomic DNA sequence of Thermoplasma volvanium GSS1.</title>
        <authorList>
            <person name="Kawashima T."/>
            <person name="Yamamoto Y."/>
            <person name="Aramaki H."/>
            <person name="Nunoshiba T."/>
            <person name="Kawamoto T."/>
            <person name="Watanabe K."/>
            <person name="Yamazaki M."/>
            <person name="Kanehori K."/>
            <person name="Amano N."/>
            <person name="Ohya Y."/>
            <person name="Makino K."/>
            <person name="Suzuki M."/>
        </authorList>
    </citation>
    <scope>NUCLEOTIDE SEQUENCE [LARGE SCALE GENOMIC DNA]</scope>
    <source>
        <strain evidence="13">ATCC 51530 / DSM 4299 / JCM 9571 / NBRC 15438 / GSS1</strain>
    </source>
</reference>
<evidence type="ECO:0000313" key="12">
    <source>
        <dbReference type="EMBL" id="BAB60442.1"/>
    </source>
</evidence>
<evidence type="ECO:0000256" key="4">
    <source>
        <dbReference type="ARBA" id="ARBA00022741"/>
    </source>
</evidence>
<feature type="binding site" evidence="10">
    <location>
        <begin position="167"/>
        <end position="168"/>
    </location>
    <ligand>
        <name>substrate</name>
    </ligand>
</feature>
<comment type="catalytic activity">
    <reaction evidence="8 10">
        <text>dITP + H2O = dIMP + diphosphate + H(+)</text>
        <dbReference type="Rhea" id="RHEA:28342"/>
        <dbReference type="ChEBI" id="CHEBI:15377"/>
        <dbReference type="ChEBI" id="CHEBI:15378"/>
        <dbReference type="ChEBI" id="CHEBI:33019"/>
        <dbReference type="ChEBI" id="CHEBI:61194"/>
        <dbReference type="ChEBI" id="CHEBI:61382"/>
        <dbReference type="EC" id="3.6.1.66"/>
    </reaction>
</comment>
<dbReference type="GeneID" id="1441417"/>
<sequence length="185" mass="21184">MFKFVTSNKHKFEEIKELGTRYGIDIEWVNMKYEEIQEESTEKISYDSCKKLINLVDSPFFIDDTGLYIESLNGFPGPYSSYVSKTIGNYGILKLMNGIEKRSAYFVTVISLNEGGKITQFTGKVIGEISKEIRGKNGFGYDPIFIPNGSERTFAEMETSEKNMVSHRSMAFKGLFSYIKENYNK</sequence>
<feature type="active site" description="Proton acceptor" evidence="10">
    <location>
        <position position="64"/>
    </location>
</feature>
<feature type="binding site" evidence="10">
    <location>
        <position position="64"/>
    </location>
    <ligand>
        <name>Mg(2+)</name>
        <dbReference type="ChEBI" id="CHEBI:18420"/>
    </ligand>
</feature>
<keyword evidence="4 10" id="KW-0547">Nucleotide-binding</keyword>
<organism evidence="12 13">
    <name type="scientific">Thermoplasma volcanium (strain ATCC 51530 / DSM 4299 / JCM 9571 / NBRC 15438 / GSS1)</name>
    <dbReference type="NCBI Taxonomy" id="273116"/>
    <lineage>
        <taxon>Archaea</taxon>
        <taxon>Methanobacteriati</taxon>
        <taxon>Thermoplasmatota</taxon>
        <taxon>Thermoplasmata</taxon>
        <taxon>Thermoplasmatales</taxon>
        <taxon>Thermoplasmataceae</taxon>
        <taxon>Thermoplasma</taxon>
    </lineage>
</organism>
<comment type="catalytic activity">
    <reaction evidence="9 10">
        <text>XTP + H2O = XMP + diphosphate + H(+)</text>
        <dbReference type="Rhea" id="RHEA:28610"/>
        <dbReference type="ChEBI" id="CHEBI:15377"/>
        <dbReference type="ChEBI" id="CHEBI:15378"/>
        <dbReference type="ChEBI" id="CHEBI:33019"/>
        <dbReference type="ChEBI" id="CHEBI:57464"/>
        <dbReference type="ChEBI" id="CHEBI:61314"/>
        <dbReference type="EC" id="3.6.1.66"/>
    </reaction>
</comment>
<dbReference type="GO" id="GO:0046872">
    <property type="term" value="F:metal ion binding"/>
    <property type="evidence" value="ECO:0007669"/>
    <property type="project" value="UniProtKB-KW"/>
</dbReference>
<keyword evidence="13" id="KW-1185">Reference proteome</keyword>
<comment type="cofactor">
    <cofactor evidence="10">
        <name>Mg(2+)</name>
        <dbReference type="ChEBI" id="CHEBI:18420"/>
    </cofactor>
    <text evidence="10">Binds 1 Mg(2+) ion per subunit.</text>
</comment>
<comment type="catalytic activity">
    <reaction evidence="10">
        <text>ITP + H2O = IMP + diphosphate + H(+)</text>
        <dbReference type="Rhea" id="RHEA:29399"/>
        <dbReference type="ChEBI" id="CHEBI:15377"/>
        <dbReference type="ChEBI" id="CHEBI:15378"/>
        <dbReference type="ChEBI" id="CHEBI:33019"/>
        <dbReference type="ChEBI" id="CHEBI:58053"/>
        <dbReference type="ChEBI" id="CHEBI:61402"/>
        <dbReference type="EC" id="3.6.1.66"/>
    </reaction>
</comment>
<accession>Q978W5</accession>
<dbReference type="GO" id="GO:0036220">
    <property type="term" value="F:ITP diphosphatase activity"/>
    <property type="evidence" value="ECO:0007669"/>
    <property type="project" value="UniProtKB-UniRule"/>
</dbReference>
<dbReference type="GO" id="GO:0035870">
    <property type="term" value="F:dITP diphosphatase activity"/>
    <property type="evidence" value="ECO:0007669"/>
    <property type="project" value="UniProtKB-UniRule"/>
</dbReference>
<feature type="binding site" evidence="10">
    <location>
        <position position="65"/>
    </location>
    <ligand>
        <name>substrate</name>
    </ligand>
</feature>
<evidence type="ECO:0000256" key="8">
    <source>
        <dbReference type="ARBA" id="ARBA00051875"/>
    </source>
</evidence>
<dbReference type="NCBIfam" id="TIGR00042">
    <property type="entry name" value="RdgB/HAM1 family non-canonical purine NTP pyrophosphatase"/>
    <property type="match status" value="1"/>
</dbReference>
<dbReference type="STRING" id="273116.gene:9382107"/>
<keyword evidence="5 10" id="KW-0378">Hydrolase</keyword>
<dbReference type="InterPro" id="IPR002637">
    <property type="entry name" value="RdgB/HAM1"/>
</dbReference>
<keyword evidence="6 10" id="KW-0460">Magnesium</keyword>
<evidence type="ECO:0000256" key="7">
    <source>
        <dbReference type="ARBA" id="ARBA00023080"/>
    </source>
</evidence>
<keyword evidence="3 10" id="KW-0479">Metal-binding</keyword>
<dbReference type="InterPro" id="IPR020922">
    <property type="entry name" value="dITP/XTP_pyrophosphatase"/>
</dbReference>
<dbReference type="KEGG" id="tvo:TVG1341378"/>
<dbReference type="GO" id="GO:0017111">
    <property type="term" value="F:ribonucleoside triphosphate phosphatase activity"/>
    <property type="evidence" value="ECO:0007669"/>
    <property type="project" value="InterPro"/>
</dbReference>
<dbReference type="OrthoDB" id="372108at2157"/>
<dbReference type="PANTHER" id="PTHR11067">
    <property type="entry name" value="INOSINE TRIPHOSPHATE PYROPHOSPHATASE/HAM1 PROTEIN"/>
    <property type="match status" value="1"/>
</dbReference>
<comment type="function">
    <text evidence="10">Pyrophosphatase that catalyzes the hydrolysis of nucleoside triphosphates to their monophosphate derivatives, with a high preference for the non-canonical purine nucleotides XTP (xanthosine triphosphate), dITP (deoxyinosine triphosphate) and ITP. Seems to function as a house-cleaning enzyme that removes non-canonical purine nucleotides from the nucleotide pool, thus preventing their incorporation into DNA/RNA and avoiding chromosomal lesions.</text>
</comment>
<comment type="subunit">
    <text evidence="2 10">Homodimer.</text>
</comment>
<dbReference type="PaxDb" id="273116-14325539"/>
<dbReference type="Gene3D" id="3.90.950.10">
    <property type="match status" value="1"/>
</dbReference>
<proteinExistence type="inferred from homology"/>
<gene>
    <name evidence="12" type="ORF">TVG1341378</name>
</gene>
<dbReference type="AlphaFoldDB" id="Q978W5"/>
<dbReference type="HAMAP" id="MF_01405">
    <property type="entry name" value="Non_canon_purine_NTPase"/>
    <property type="match status" value="1"/>
</dbReference>
<dbReference type="InterPro" id="IPR029001">
    <property type="entry name" value="ITPase-like_fam"/>
</dbReference>
<evidence type="ECO:0000256" key="2">
    <source>
        <dbReference type="ARBA" id="ARBA00011738"/>
    </source>
</evidence>
<feature type="binding site" evidence="10">
    <location>
        <begin position="139"/>
        <end position="142"/>
    </location>
    <ligand>
        <name>substrate</name>
    </ligand>
</feature>
<evidence type="ECO:0000256" key="3">
    <source>
        <dbReference type="ARBA" id="ARBA00022723"/>
    </source>
</evidence>
<evidence type="ECO:0000313" key="13">
    <source>
        <dbReference type="Proteomes" id="UP000001017"/>
    </source>
</evidence>
<feature type="binding site" evidence="10">
    <location>
        <begin position="6"/>
        <end position="11"/>
    </location>
    <ligand>
        <name>substrate</name>
    </ligand>
</feature>
<dbReference type="GO" id="GO:0036222">
    <property type="term" value="F:XTP diphosphatase activity"/>
    <property type="evidence" value="ECO:0007669"/>
    <property type="project" value="UniProtKB-UniRule"/>
</dbReference>
<dbReference type="GO" id="GO:0005737">
    <property type="term" value="C:cytoplasm"/>
    <property type="evidence" value="ECO:0007669"/>
    <property type="project" value="TreeGrafter"/>
</dbReference>
<dbReference type="SUPFAM" id="SSF52972">
    <property type="entry name" value="ITPase-like"/>
    <property type="match status" value="1"/>
</dbReference>
<dbReference type="PANTHER" id="PTHR11067:SF9">
    <property type="entry name" value="INOSINE TRIPHOSPHATE PYROPHOSPHATASE"/>
    <property type="match status" value="1"/>
</dbReference>
<evidence type="ECO:0000256" key="6">
    <source>
        <dbReference type="ARBA" id="ARBA00022842"/>
    </source>
</evidence>
<evidence type="ECO:0000256" key="1">
    <source>
        <dbReference type="ARBA" id="ARBA00008023"/>
    </source>
</evidence>
<dbReference type="FunFam" id="3.90.950.10:FF:000001">
    <property type="entry name" value="dITP/XTP pyrophosphatase"/>
    <property type="match status" value="1"/>
</dbReference>
<protein>
    <recommendedName>
        <fullName evidence="10">dITP/XTP pyrophosphatase</fullName>
        <ecNumber evidence="10">3.6.1.66</ecNumber>
    </recommendedName>
    <alternativeName>
        <fullName evidence="10">Non-canonical purine NTP pyrophosphatase</fullName>
    </alternativeName>
    <alternativeName>
        <fullName evidence="10">Non-standard purine NTP pyrophosphatase</fullName>
    </alternativeName>
    <alternativeName>
        <fullName evidence="10">Nucleoside-triphosphate diphosphatase</fullName>
    </alternativeName>
    <alternativeName>
        <fullName evidence="10">Nucleoside-triphosphate pyrophosphatase</fullName>
        <shortName evidence="10">NTPase</shortName>
    </alternativeName>
</protein>
<dbReference type="PhylomeDB" id="Q978W5"/>
<dbReference type="EC" id="3.6.1.66" evidence="10"/>
<evidence type="ECO:0000256" key="5">
    <source>
        <dbReference type="ARBA" id="ARBA00022801"/>
    </source>
</evidence>
<feature type="binding site" evidence="10">
    <location>
        <position position="35"/>
    </location>
    <ligand>
        <name>Mg(2+)</name>
        <dbReference type="ChEBI" id="CHEBI:18420"/>
    </ligand>
</feature>
<reference evidence="12 13" key="2">
    <citation type="journal article" date="2000" name="Proc. Natl. Acad. Sci. U.S.A.">
        <title>Archaeal adaptation to higher temperatures revealed by genomic sequence of Thermoplasma volcanium.</title>
        <authorList>
            <person name="Kawashima T."/>
            <person name="Amano N."/>
            <person name="Koike H."/>
            <person name="Makino S."/>
            <person name="Higuchi S."/>
            <person name="Kawashima-Ohya Y."/>
            <person name="Watanabe K."/>
            <person name="Yamazaki M."/>
            <person name="Kanehori K."/>
            <person name="Kawamoto T."/>
            <person name="Nunoshiba T."/>
            <person name="Yamamoto Y."/>
            <person name="Aramaki H."/>
            <person name="Makino K."/>
            <person name="Suzuki M."/>
        </authorList>
    </citation>
    <scope>NUCLEOTIDE SEQUENCE [LARGE SCALE GENOMIC DNA]</scope>
    <source>
        <strain evidence="13">ATCC 51530 / DSM 4299 / JCM 9571 / NBRC 15438 / GSS1</strain>
    </source>
</reference>
<evidence type="ECO:0000256" key="10">
    <source>
        <dbReference type="HAMAP-Rule" id="MF_01405"/>
    </source>
</evidence>
<dbReference type="GO" id="GO:0009146">
    <property type="term" value="P:purine nucleoside triphosphate catabolic process"/>
    <property type="evidence" value="ECO:0007669"/>
    <property type="project" value="UniProtKB-UniRule"/>
</dbReference>
<dbReference type="eggNOG" id="arCOG04184">
    <property type="taxonomic scope" value="Archaea"/>
</dbReference>
<dbReference type="RefSeq" id="WP_010917535.1">
    <property type="nucleotide sequence ID" value="NC_002689.2"/>
</dbReference>
<comment type="similarity">
    <text evidence="1 10 11">Belongs to the HAM1 NTPase family.</text>
</comment>
<evidence type="ECO:0000256" key="11">
    <source>
        <dbReference type="RuleBase" id="RU003781"/>
    </source>
</evidence>
<evidence type="ECO:0000256" key="9">
    <source>
        <dbReference type="ARBA" id="ARBA00052017"/>
    </source>
</evidence>
<dbReference type="GO" id="GO:0009117">
    <property type="term" value="P:nucleotide metabolic process"/>
    <property type="evidence" value="ECO:0007669"/>
    <property type="project" value="UniProtKB-KW"/>
</dbReference>
<dbReference type="Pfam" id="PF01725">
    <property type="entry name" value="Ham1p_like"/>
    <property type="match status" value="1"/>
</dbReference>
<dbReference type="CDD" id="cd00515">
    <property type="entry name" value="HAM1"/>
    <property type="match status" value="1"/>
</dbReference>
<feature type="binding site" evidence="10">
    <location>
        <position position="162"/>
    </location>
    <ligand>
        <name>substrate</name>
    </ligand>
</feature>
<dbReference type="Proteomes" id="UP000001017">
    <property type="component" value="Chromosome"/>
</dbReference>
<dbReference type="EMBL" id="BA000011">
    <property type="protein sequence ID" value="BAB60442.1"/>
    <property type="molecule type" value="Genomic_DNA"/>
</dbReference>
<dbReference type="HOGENOM" id="CLU_082080_1_0_2"/>
<keyword evidence="7 10" id="KW-0546">Nucleotide metabolism</keyword>
<name>Q978W5_THEVO</name>